<feature type="compositionally biased region" description="Acidic residues" evidence="1">
    <location>
        <begin position="8"/>
        <end position="36"/>
    </location>
</feature>
<reference evidence="2" key="1">
    <citation type="journal article" date="2019" name="Sci. Rep.">
        <title>Draft genome of Tanacetum cinerariifolium, the natural source of mosquito coil.</title>
        <authorList>
            <person name="Yamashiro T."/>
            <person name="Shiraishi A."/>
            <person name="Satake H."/>
            <person name="Nakayama K."/>
        </authorList>
    </citation>
    <scope>NUCLEOTIDE SEQUENCE</scope>
</reference>
<dbReference type="AlphaFoldDB" id="A0A699XTQ9"/>
<feature type="region of interest" description="Disordered" evidence="1">
    <location>
        <begin position="1"/>
        <end position="79"/>
    </location>
</feature>
<sequence length="79" mass="8799">DYSTSRGDDDDADDDDLSEDDADDEEFSVREEEEEEHPGLTVPAPALHSSISTFEDSNQTEPFEEDETIATPSPSTYRV</sequence>
<feature type="compositionally biased region" description="Polar residues" evidence="1">
    <location>
        <begin position="70"/>
        <end position="79"/>
    </location>
</feature>
<feature type="non-terminal residue" evidence="2">
    <location>
        <position position="79"/>
    </location>
</feature>
<gene>
    <name evidence="2" type="ORF">Tci_933285</name>
</gene>
<dbReference type="EMBL" id="BKCJ011889543">
    <property type="protein sequence ID" value="GFD61316.1"/>
    <property type="molecule type" value="Genomic_DNA"/>
</dbReference>
<name>A0A699XTQ9_TANCI</name>
<feature type="compositionally biased region" description="Polar residues" evidence="1">
    <location>
        <begin position="49"/>
        <end position="61"/>
    </location>
</feature>
<protein>
    <submittedName>
        <fullName evidence="2">Uncharacterized protein</fullName>
    </submittedName>
</protein>
<accession>A0A699XTQ9</accession>
<organism evidence="2">
    <name type="scientific">Tanacetum cinerariifolium</name>
    <name type="common">Dalmatian daisy</name>
    <name type="synonym">Chrysanthemum cinerariifolium</name>
    <dbReference type="NCBI Taxonomy" id="118510"/>
    <lineage>
        <taxon>Eukaryota</taxon>
        <taxon>Viridiplantae</taxon>
        <taxon>Streptophyta</taxon>
        <taxon>Embryophyta</taxon>
        <taxon>Tracheophyta</taxon>
        <taxon>Spermatophyta</taxon>
        <taxon>Magnoliopsida</taxon>
        <taxon>eudicotyledons</taxon>
        <taxon>Gunneridae</taxon>
        <taxon>Pentapetalae</taxon>
        <taxon>asterids</taxon>
        <taxon>campanulids</taxon>
        <taxon>Asterales</taxon>
        <taxon>Asteraceae</taxon>
        <taxon>Asteroideae</taxon>
        <taxon>Anthemideae</taxon>
        <taxon>Anthemidinae</taxon>
        <taxon>Tanacetum</taxon>
    </lineage>
</organism>
<feature type="non-terminal residue" evidence="2">
    <location>
        <position position="1"/>
    </location>
</feature>
<evidence type="ECO:0000256" key="1">
    <source>
        <dbReference type="SAM" id="MobiDB-lite"/>
    </source>
</evidence>
<comment type="caution">
    <text evidence="2">The sequence shown here is derived from an EMBL/GenBank/DDBJ whole genome shotgun (WGS) entry which is preliminary data.</text>
</comment>
<evidence type="ECO:0000313" key="2">
    <source>
        <dbReference type="EMBL" id="GFD61316.1"/>
    </source>
</evidence>
<proteinExistence type="predicted"/>